<dbReference type="RefSeq" id="WP_152259960.1">
    <property type="nucleotide sequence ID" value="NZ_CP045143.1"/>
</dbReference>
<accession>A0A5P8M0Z4</accession>
<dbReference type="EMBL" id="CP045143">
    <property type="protein sequence ID" value="QFR21955.1"/>
    <property type="molecule type" value="Genomic_DNA"/>
</dbReference>
<dbReference type="Proteomes" id="UP000326779">
    <property type="component" value="Chromosome"/>
</dbReference>
<organism evidence="1 2">
    <name type="scientific">Schleiferilactobacillus harbinensis</name>
    <dbReference type="NCBI Taxonomy" id="304207"/>
    <lineage>
        <taxon>Bacteria</taxon>
        <taxon>Bacillati</taxon>
        <taxon>Bacillota</taxon>
        <taxon>Bacilli</taxon>
        <taxon>Lactobacillales</taxon>
        <taxon>Lactobacillaceae</taxon>
        <taxon>Schleiferilactobacillus</taxon>
    </lineage>
</organism>
<sequence>MTLDINSMTKWQEALKEVGPRLTATDKHNQFIQYIKDQITSLGFQIVRFPFTINRCVQATRHLQNDVTGAPIPDLGPVPYSGITSQNGVVGKLRFYHSKKDPKMKGKIAVIKVTNFSLPTFLLMHKIAQYPDNARLAFSMRHPLVAATLAVDKIKAAKDSGAAAVILLWHKISEGLGQDEILPFTNDYLGIPAIWVHDHQASVLKAMNDQAVPVRLTITGSYQANVPTESFAVIVPGQRADQELFINTHTDGPNELEENGSVALLAILKAIKDDQLKFANTLVFGFTSGHFQIPQSGIAGRQATSRLLQDFEKYEASHHVSARKVLGLTVEHLGGAEYTDDYNNNAVRLKSADDPMFIYTSDKANRELVGRCLTTVKPAGRYFVLKPRQTSYFGEGQPLFQAGWPTISFIAMPLALCQQPSVKTAPNINRMYEQTNLIFQILREGDRQL</sequence>
<evidence type="ECO:0000313" key="1">
    <source>
        <dbReference type="EMBL" id="QFR21955.1"/>
    </source>
</evidence>
<dbReference type="KEGG" id="lhb:D1010_00040"/>
<dbReference type="Gene3D" id="3.50.30.30">
    <property type="match status" value="1"/>
</dbReference>
<gene>
    <name evidence="1" type="ORF">D1010_00040</name>
</gene>
<name>A0A5P8M0Z4_9LACO</name>
<dbReference type="SUPFAM" id="SSF53187">
    <property type="entry name" value="Zn-dependent exopeptidases"/>
    <property type="match status" value="1"/>
</dbReference>
<dbReference type="AlphaFoldDB" id="A0A5P8M0Z4"/>
<evidence type="ECO:0000313" key="2">
    <source>
        <dbReference type="Proteomes" id="UP000326779"/>
    </source>
</evidence>
<proteinExistence type="predicted"/>
<protein>
    <submittedName>
        <fullName evidence="1">Uncharacterized protein</fullName>
    </submittedName>
</protein>
<dbReference type="Gene3D" id="3.40.630.10">
    <property type="entry name" value="Zn peptidases"/>
    <property type="match status" value="1"/>
</dbReference>
<reference evidence="1 2" key="1">
    <citation type="submission" date="2019-10" db="EMBL/GenBank/DDBJ databases">
        <title>The completed genome of Lactobacillus harbinensis M1.</title>
        <authorList>
            <person name="Zheng Y."/>
        </authorList>
    </citation>
    <scope>NUCLEOTIDE SEQUENCE [LARGE SCALE GENOMIC DNA]</scope>
    <source>
        <strain evidence="1 2">M1</strain>
    </source>
</reference>